<evidence type="ECO:0000313" key="4">
    <source>
        <dbReference type="Proteomes" id="UP001165085"/>
    </source>
</evidence>
<keyword evidence="4" id="KW-1185">Reference proteome</keyword>
<accession>A0A9W6ZTN0</accession>
<dbReference type="OrthoDB" id="10530585at2759"/>
<keyword evidence="2" id="KW-1133">Transmembrane helix</keyword>
<evidence type="ECO:0000256" key="2">
    <source>
        <dbReference type="SAM" id="Phobius"/>
    </source>
</evidence>
<comment type="caution">
    <text evidence="3">The sequence shown here is derived from an EMBL/GenBank/DDBJ whole genome shotgun (WGS) entry which is preliminary data.</text>
</comment>
<dbReference type="Proteomes" id="UP001165085">
    <property type="component" value="Unassembled WGS sequence"/>
</dbReference>
<feature type="region of interest" description="Disordered" evidence="1">
    <location>
        <begin position="332"/>
        <end position="424"/>
    </location>
</feature>
<feature type="transmembrane region" description="Helical" evidence="2">
    <location>
        <begin position="288"/>
        <end position="308"/>
    </location>
</feature>
<keyword evidence="2" id="KW-0472">Membrane</keyword>
<gene>
    <name evidence="3" type="ORF">TrST_g9028</name>
</gene>
<proteinExistence type="predicted"/>
<reference evidence="4" key="1">
    <citation type="journal article" date="2023" name="Commun. Biol.">
        <title>Genome analysis of Parmales, the sister group of diatoms, reveals the evolutionary specialization of diatoms from phago-mixotrophs to photoautotrophs.</title>
        <authorList>
            <person name="Ban H."/>
            <person name="Sato S."/>
            <person name="Yoshikawa S."/>
            <person name="Yamada K."/>
            <person name="Nakamura Y."/>
            <person name="Ichinomiya M."/>
            <person name="Sato N."/>
            <person name="Blanc-Mathieu R."/>
            <person name="Endo H."/>
            <person name="Kuwata A."/>
            <person name="Ogata H."/>
        </authorList>
    </citation>
    <scope>NUCLEOTIDE SEQUENCE [LARGE SCALE GENOMIC DNA]</scope>
    <source>
        <strain evidence="4">NIES 3701</strain>
    </source>
</reference>
<feature type="region of interest" description="Disordered" evidence="1">
    <location>
        <begin position="498"/>
        <end position="519"/>
    </location>
</feature>
<organism evidence="3 4">
    <name type="scientific">Triparma strigata</name>
    <dbReference type="NCBI Taxonomy" id="1606541"/>
    <lineage>
        <taxon>Eukaryota</taxon>
        <taxon>Sar</taxon>
        <taxon>Stramenopiles</taxon>
        <taxon>Ochrophyta</taxon>
        <taxon>Bolidophyceae</taxon>
        <taxon>Parmales</taxon>
        <taxon>Triparmaceae</taxon>
        <taxon>Triparma</taxon>
    </lineage>
</organism>
<dbReference type="SUPFAM" id="SSF51126">
    <property type="entry name" value="Pectin lyase-like"/>
    <property type="match status" value="1"/>
</dbReference>
<keyword evidence="2" id="KW-0812">Transmembrane</keyword>
<name>A0A9W6ZTN0_9STRA</name>
<feature type="compositionally biased region" description="Polar residues" evidence="1">
    <location>
        <begin position="363"/>
        <end position="372"/>
    </location>
</feature>
<dbReference type="EMBL" id="BRXY01000040">
    <property type="protein sequence ID" value="GMH56475.1"/>
    <property type="molecule type" value="Genomic_DNA"/>
</dbReference>
<dbReference type="InterPro" id="IPR011050">
    <property type="entry name" value="Pectin_lyase_fold/virulence"/>
</dbReference>
<protein>
    <recommendedName>
        <fullName evidence="5">Right handed beta helix domain-containing protein</fullName>
    </recommendedName>
</protein>
<evidence type="ECO:0000313" key="3">
    <source>
        <dbReference type="EMBL" id="GMH56475.1"/>
    </source>
</evidence>
<evidence type="ECO:0008006" key="5">
    <source>
        <dbReference type="Google" id="ProtNLM"/>
    </source>
</evidence>
<evidence type="ECO:0000256" key="1">
    <source>
        <dbReference type="SAM" id="MobiDB-lite"/>
    </source>
</evidence>
<dbReference type="AlphaFoldDB" id="A0A9W6ZTN0"/>
<feature type="compositionally biased region" description="Polar residues" evidence="1">
    <location>
        <begin position="332"/>
        <end position="342"/>
    </location>
</feature>
<sequence length="555" mass="58817">MSTAINSNSSLQLQISITPRPSYFTSLNSLTISETVEVQSQVVKSEVEFGGVEFLCDNTLCFSIFDGETVTFETCDFVGQGVGGGIQVKDASLFVVDTIFNSFSTPSPGAAIQFVTSTSSSTLSILSSNFTSCTSTSSGGGAVMYSNVQTDGLTIEGSRFEKCTASSISTTGSVGGAVWSMFEGGEGVTGNIFEECYACSYTEICSTSALAPYNEYNNFGNSCVQKQGTGTVLQNLVCAGLRGYPSGVCNPIYNGASLFPDEQIKVNCSDNLSPNIVTVQVTKNSNNLYWMIAGGVGLLIGLIVGVVARRKKKLEDSDSYITESDEDANANVTGLTSVTSPLPSLADSSFEDDGMAPPDVFRNINSASTSFGSGAKDDYTDPELGQKTNELDFLPSTPGKSRTTGVFEEEEEGDLPGFLPHVPSNNNNDDDPLDLTMSAAVLASSSTPGGVPSSFSWGSTNDKANFIGGQRTVSYSPTSGGWFKKKGEVSVATKEHRRKTTGGAENWPGLNAFQQGDGAGMEMKDRSFDEGAEMEGEVRQRQFRVITHYVASTLF</sequence>